<dbReference type="EMBL" id="LAZR01004258">
    <property type="protein sequence ID" value="KKN10291.1"/>
    <property type="molecule type" value="Genomic_DNA"/>
</dbReference>
<protein>
    <submittedName>
        <fullName evidence="2">Uncharacterized protein</fullName>
    </submittedName>
</protein>
<reference evidence="2" key="1">
    <citation type="journal article" date="2015" name="Nature">
        <title>Complex archaea that bridge the gap between prokaryotes and eukaryotes.</title>
        <authorList>
            <person name="Spang A."/>
            <person name="Saw J.H."/>
            <person name="Jorgensen S.L."/>
            <person name="Zaremba-Niedzwiedzka K."/>
            <person name="Martijn J."/>
            <person name="Lind A.E."/>
            <person name="van Eijk R."/>
            <person name="Schleper C."/>
            <person name="Guy L."/>
            <person name="Ettema T.J."/>
        </authorList>
    </citation>
    <scope>NUCLEOTIDE SEQUENCE</scope>
</reference>
<keyword evidence="1" id="KW-0812">Transmembrane</keyword>
<feature type="transmembrane region" description="Helical" evidence="1">
    <location>
        <begin position="42"/>
        <end position="63"/>
    </location>
</feature>
<comment type="caution">
    <text evidence="2">The sequence shown here is derived from an EMBL/GenBank/DDBJ whole genome shotgun (WGS) entry which is preliminary data.</text>
</comment>
<organism evidence="2">
    <name type="scientific">marine sediment metagenome</name>
    <dbReference type="NCBI Taxonomy" id="412755"/>
    <lineage>
        <taxon>unclassified sequences</taxon>
        <taxon>metagenomes</taxon>
        <taxon>ecological metagenomes</taxon>
    </lineage>
</organism>
<dbReference type="AlphaFoldDB" id="A0A0F9QAX6"/>
<evidence type="ECO:0000256" key="1">
    <source>
        <dbReference type="SAM" id="Phobius"/>
    </source>
</evidence>
<accession>A0A0F9QAX6</accession>
<feature type="transmembrane region" description="Helical" evidence="1">
    <location>
        <begin position="70"/>
        <end position="92"/>
    </location>
</feature>
<feature type="transmembrane region" description="Helical" evidence="1">
    <location>
        <begin position="12"/>
        <end position="36"/>
    </location>
</feature>
<sequence length="145" mass="16249">MIERKKRKDFFLFIISLILLILGIIWGITFFLGIGFCIGSCYLTVVFFGPPALLIFLGICSLINNPRMKGLLFLITGSIITGVALYFTRFLLLNPKLLKSGSEFINLTIFPTIIGILIIAWGIRQIIKKINPPVVTPPKMVNFSN</sequence>
<proteinExistence type="predicted"/>
<keyword evidence="1" id="KW-0472">Membrane</keyword>
<name>A0A0F9QAX6_9ZZZZ</name>
<keyword evidence="1" id="KW-1133">Transmembrane helix</keyword>
<feature type="transmembrane region" description="Helical" evidence="1">
    <location>
        <begin position="104"/>
        <end position="123"/>
    </location>
</feature>
<gene>
    <name evidence="2" type="ORF">LCGC14_1038070</name>
</gene>
<evidence type="ECO:0000313" key="2">
    <source>
        <dbReference type="EMBL" id="KKN10291.1"/>
    </source>
</evidence>